<dbReference type="Proteomes" id="UP000623440">
    <property type="component" value="Unassembled WGS sequence"/>
</dbReference>
<sequence length="153" mass="17359">MKFSIQEITNCKGEIAEGILRLLPNWFGTESGIVEYCHQVNELPLFAAVTQTDAIIGFLSLKEHNEFSGEIYVMGVAPEYHRQGIGKALVEHSVKYCRNRGLEFLQVKTLGLSCPDSFFDNTRKFYLQVGFRPLEEFTSIWSSNPCLIMVMAL</sequence>
<comment type="caution">
    <text evidence="2">The sequence shown here is derived from an EMBL/GenBank/DDBJ whole genome shotgun (WGS) entry which is preliminary data.</text>
</comment>
<evidence type="ECO:0000259" key="1">
    <source>
        <dbReference type="PROSITE" id="PS51186"/>
    </source>
</evidence>
<accession>A0ABR8DLC2</accession>
<name>A0ABR8DLC2_9NOSO</name>
<dbReference type="PROSITE" id="PS51186">
    <property type="entry name" value="GNAT"/>
    <property type="match status" value="1"/>
</dbReference>
<dbReference type="EMBL" id="JACJSI010000018">
    <property type="protein sequence ID" value="MBD2530259.1"/>
    <property type="molecule type" value="Genomic_DNA"/>
</dbReference>
<reference evidence="2 3" key="1">
    <citation type="journal article" date="2020" name="ISME J.">
        <title>Comparative genomics reveals insights into cyanobacterial evolution and habitat adaptation.</title>
        <authorList>
            <person name="Chen M.Y."/>
            <person name="Teng W.K."/>
            <person name="Zhao L."/>
            <person name="Hu C.X."/>
            <person name="Zhou Y.K."/>
            <person name="Han B.P."/>
            <person name="Song L.R."/>
            <person name="Shu W.S."/>
        </authorList>
    </citation>
    <scope>NUCLEOTIDE SEQUENCE [LARGE SCALE GENOMIC DNA]</scope>
    <source>
        <strain evidence="2 3">FACHB-838</strain>
    </source>
</reference>
<dbReference type="RefSeq" id="WP_190940818.1">
    <property type="nucleotide sequence ID" value="NZ_JACJSI010000018.1"/>
</dbReference>
<dbReference type="SUPFAM" id="SSF55729">
    <property type="entry name" value="Acyl-CoA N-acyltransferases (Nat)"/>
    <property type="match status" value="1"/>
</dbReference>
<dbReference type="Pfam" id="PF00583">
    <property type="entry name" value="Acetyltransf_1"/>
    <property type="match status" value="1"/>
</dbReference>
<keyword evidence="3" id="KW-1185">Reference proteome</keyword>
<feature type="domain" description="N-acetyltransferase" evidence="1">
    <location>
        <begin position="6"/>
        <end position="153"/>
    </location>
</feature>
<evidence type="ECO:0000313" key="2">
    <source>
        <dbReference type="EMBL" id="MBD2530259.1"/>
    </source>
</evidence>
<proteinExistence type="predicted"/>
<dbReference type="InterPro" id="IPR000182">
    <property type="entry name" value="GNAT_dom"/>
</dbReference>
<dbReference type="Gene3D" id="3.40.630.30">
    <property type="match status" value="1"/>
</dbReference>
<gene>
    <name evidence="2" type="ORF">H6G97_12035</name>
</gene>
<dbReference type="CDD" id="cd04301">
    <property type="entry name" value="NAT_SF"/>
    <property type="match status" value="1"/>
</dbReference>
<dbReference type="InterPro" id="IPR016181">
    <property type="entry name" value="Acyl_CoA_acyltransferase"/>
</dbReference>
<organism evidence="2 3">
    <name type="scientific">Nostoc flagelliforme FACHB-838</name>
    <dbReference type="NCBI Taxonomy" id="2692904"/>
    <lineage>
        <taxon>Bacteria</taxon>
        <taxon>Bacillati</taxon>
        <taxon>Cyanobacteriota</taxon>
        <taxon>Cyanophyceae</taxon>
        <taxon>Nostocales</taxon>
        <taxon>Nostocaceae</taxon>
        <taxon>Nostoc</taxon>
    </lineage>
</organism>
<evidence type="ECO:0000313" key="3">
    <source>
        <dbReference type="Proteomes" id="UP000623440"/>
    </source>
</evidence>
<protein>
    <submittedName>
        <fullName evidence="2">GNAT family N-acetyltransferase</fullName>
    </submittedName>
</protein>